<evidence type="ECO:0000256" key="8">
    <source>
        <dbReference type="ARBA" id="ARBA00023098"/>
    </source>
</evidence>
<comment type="function">
    <text evidence="2">Could be a virulence factor.</text>
</comment>
<evidence type="ECO:0000256" key="6">
    <source>
        <dbReference type="ARBA" id="ARBA00022737"/>
    </source>
</evidence>
<dbReference type="PANTHER" id="PTHR18896">
    <property type="entry name" value="PHOSPHOLIPASE D"/>
    <property type="match status" value="1"/>
</dbReference>
<evidence type="ECO:0000259" key="10">
    <source>
        <dbReference type="PROSITE" id="PS50035"/>
    </source>
</evidence>
<accession>A0ABU0IBI3</accession>
<dbReference type="PROSITE" id="PS50035">
    <property type="entry name" value="PLD"/>
    <property type="match status" value="2"/>
</dbReference>
<dbReference type="SMART" id="SM00155">
    <property type="entry name" value="PLDc"/>
    <property type="match status" value="2"/>
</dbReference>
<comment type="caution">
    <text evidence="11">The sequence shown here is derived from an EMBL/GenBank/DDBJ whole genome shotgun (WGS) entry which is preliminary data.</text>
</comment>
<dbReference type="Pfam" id="PF13091">
    <property type="entry name" value="PLDc_2"/>
    <property type="match status" value="1"/>
</dbReference>
<evidence type="ECO:0000256" key="3">
    <source>
        <dbReference type="ARBA" id="ARBA00004613"/>
    </source>
</evidence>
<keyword evidence="6" id="KW-0677">Repeat</keyword>
<evidence type="ECO:0000256" key="9">
    <source>
        <dbReference type="ARBA" id="ARBA00029594"/>
    </source>
</evidence>
<dbReference type="Proteomes" id="UP001235269">
    <property type="component" value="Unassembled WGS sequence"/>
</dbReference>
<evidence type="ECO:0000256" key="5">
    <source>
        <dbReference type="ARBA" id="ARBA00022525"/>
    </source>
</evidence>
<dbReference type="InterPro" id="IPR015679">
    <property type="entry name" value="PLipase_D_fam"/>
</dbReference>
<evidence type="ECO:0000313" key="11">
    <source>
        <dbReference type="EMBL" id="MDQ0455561.1"/>
    </source>
</evidence>
<organism evidence="11 12">
    <name type="scientific">Rhizobium paknamense</name>
    <dbReference type="NCBI Taxonomy" id="1206817"/>
    <lineage>
        <taxon>Bacteria</taxon>
        <taxon>Pseudomonadati</taxon>
        <taxon>Pseudomonadota</taxon>
        <taxon>Alphaproteobacteria</taxon>
        <taxon>Hyphomicrobiales</taxon>
        <taxon>Rhizobiaceae</taxon>
        <taxon>Rhizobium/Agrobacterium group</taxon>
        <taxon>Rhizobium</taxon>
    </lineage>
</organism>
<dbReference type="SUPFAM" id="SSF56024">
    <property type="entry name" value="Phospholipase D/nuclease"/>
    <property type="match status" value="2"/>
</dbReference>
<comment type="catalytic activity">
    <reaction evidence="1">
        <text>a 1,2-diacyl-sn-glycero-3-phosphocholine + H2O = a 1,2-diacyl-sn-glycero-3-phosphate + choline + H(+)</text>
        <dbReference type="Rhea" id="RHEA:14445"/>
        <dbReference type="ChEBI" id="CHEBI:15354"/>
        <dbReference type="ChEBI" id="CHEBI:15377"/>
        <dbReference type="ChEBI" id="CHEBI:15378"/>
        <dbReference type="ChEBI" id="CHEBI:57643"/>
        <dbReference type="ChEBI" id="CHEBI:58608"/>
        <dbReference type="EC" id="3.1.4.4"/>
    </reaction>
</comment>
<dbReference type="InterPro" id="IPR025202">
    <property type="entry name" value="PLD-like_dom"/>
</dbReference>
<evidence type="ECO:0000256" key="1">
    <source>
        <dbReference type="ARBA" id="ARBA00000798"/>
    </source>
</evidence>
<dbReference type="InterPro" id="IPR001736">
    <property type="entry name" value="PLipase_D/transphosphatidylase"/>
</dbReference>
<feature type="domain" description="PLD phosphodiesterase" evidence="10">
    <location>
        <begin position="344"/>
        <end position="371"/>
    </location>
</feature>
<keyword evidence="12" id="KW-1185">Reference proteome</keyword>
<dbReference type="CDD" id="cd09143">
    <property type="entry name" value="PLDc_vPLD1_2_like_bac_2"/>
    <property type="match status" value="1"/>
</dbReference>
<evidence type="ECO:0000256" key="4">
    <source>
        <dbReference type="ARBA" id="ARBA00018392"/>
    </source>
</evidence>
<evidence type="ECO:0000313" key="12">
    <source>
        <dbReference type="Proteomes" id="UP001235269"/>
    </source>
</evidence>
<sequence>MSRAEKIIVPGRNAWRSGAADKAGFLVDGAEYFAALEESLSQAVEQVFIVGWDFNPDIKLRPDDPQAPTLGEHLLALVERKPDLNIHILVWSMGPLYSGKSFKILKRRRWNAHPRIRFRLDTRHAVRGSHHQKLVVIDDALAFVGGIDLTAKRWDTADHRADDPLRITPKQEPYEPVHDLQMAMTGEAAEIAADAARRRWWQATGEDVIRPRCHSLPLPRQARHIFSDTEVAFSRTEPRIRNSEGFRESYRLTLDCLASARHRIYIESQYFASAEIAKILEGHLSRPDGPEIVVITTRTSHGWLERVVLGENRDRMIRKLKQADHYGRFRAFYPVVPAGSKGHQEVLIHAKLLMIDDCFIRIGSSNLNQRSIGLDTELDVALEASDERETFVLEGLRHRLLAEHLGQSATMIEKTFRQTGSLVRTIDQLNIGTRGLRPFPGTNAPGKTALHFATGLVDPRAPWWPLQSFRPLERLKTLQPPHLSDQPSGEKAR</sequence>
<evidence type="ECO:0000256" key="7">
    <source>
        <dbReference type="ARBA" id="ARBA00022801"/>
    </source>
</evidence>
<gene>
    <name evidence="11" type="ORF">QO005_001901</name>
</gene>
<dbReference type="RefSeq" id="WP_307157762.1">
    <property type="nucleotide sequence ID" value="NZ_JAUSWH010000005.1"/>
</dbReference>
<name>A0ABU0IBI3_9HYPH</name>
<keyword evidence="8" id="KW-0443">Lipid metabolism</keyword>
<reference evidence="11 12" key="1">
    <citation type="submission" date="2023-07" db="EMBL/GenBank/DDBJ databases">
        <title>Genomic Encyclopedia of Type Strains, Phase IV (KMG-IV): sequencing the most valuable type-strain genomes for metagenomic binning, comparative biology and taxonomic classification.</title>
        <authorList>
            <person name="Goeker M."/>
        </authorList>
    </citation>
    <scope>NUCLEOTIDE SEQUENCE [LARGE SCALE GENOMIC DNA]</scope>
    <source>
        <strain evidence="11 12">DSM 100301</strain>
    </source>
</reference>
<dbReference type="Pfam" id="PF00614">
    <property type="entry name" value="PLDc"/>
    <property type="match status" value="1"/>
</dbReference>
<evidence type="ECO:0000256" key="2">
    <source>
        <dbReference type="ARBA" id="ARBA00003145"/>
    </source>
</evidence>
<dbReference type="CDD" id="cd09140">
    <property type="entry name" value="PLDc_vPLD1_2_like_bac_1"/>
    <property type="match status" value="1"/>
</dbReference>
<protein>
    <recommendedName>
        <fullName evidence="4">Phospholipase D</fullName>
    </recommendedName>
    <alternativeName>
        <fullName evidence="9">Choline phosphatase</fullName>
    </alternativeName>
</protein>
<comment type="subcellular location">
    <subcellularLocation>
        <location evidence="3">Secreted</location>
    </subcellularLocation>
</comment>
<keyword evidence="5" id="KW-0964">Secreted</keyword>
<keyword evidence="7" id="KW-0378">Hydrolase</keyword>
<dbReference type="Gene3D" id="3.30.870.10">
    <property type="entry name" value="Endonuclease Chain A"/>
    <property type="match status" value="2"/>
</dbReference>
<dbReference type="EMBL" id="JAUSWH010000005">
    <property type="protein sequence ID" value="MDQ0455561.1"/>
    <property type="molecule type" value="Genomic_DNA"/>
</dbReference>
<proteinExistence type="predicted"/>
<dbReference type="PANTHER" id="PTHR18896:SF76">
    <property type="entry name" value="PHOSPHOLIPASE"/>
    <property type="match status" value="1"/>
</dbReference>
<feature type="domain" description="PLD phosphodiesterase" evidence="10">
    <location>
        <begin position="126"/>
        <end position="153"/>
    </location>
</feature>